<name>A0A6C0JZD0_9ZZZZ</name>
<reference evidence="1" key="1">
    <citation type="journal article" date="2020" name="Nature">
        <title>Giant virus diversity and host interactions through global metagenomics.</title>
        <authorList>
            <person name="Schulz F."/>
            <person name="Roux S."/>
            <person name="Paez-Espino D."/>
            <person name="Jungbluth S."/>
            <person name="Walsh D.A."/>
            <person name="Denef V.J."/>
            <person name="McMahon K.D."/>
            <person name="Konstantinidis K.T."/>
            <person name="Eloe-Fadrosh E.A."/>
            <person name="Kyrpides N.C."/>
            <person name="Woyke T."/>
        </authorList>
    </citation>
    <scope>NUCLEOTIDE SEQUENCE</scope>
    <source>
        <strain evidence="1">GVMAG-S-1101165-84</strain>
    </source>
</reference>
<accession>A0A6C0JZD0</accession>
<dbReference type="AlphaFoldDB" id="A0A6C0JZD0"/>
<organism evidence="1">
    <name type="scientific">viral metagenome</name>
    <dbReference type="NCBI Taxonomy" id="1070528"/>
    <lineage>
        <taxon>unclassified sequences</taxon>
        <taxon>metagenomes</taxon>
        <taxon>organismal metagenomes</taxon>
    </lineage>
</organism>
<evidence type="ECO:0000313" key="1">
    <source>
        <dbReference type="EMBL" id="QHU11142.1"/>
    </source>
</evidence>
<proteinExistence type="predicted"/>
<sequence length="415" mass="46359">MACTCYCFDPVTFANYPTCSCGHRDHNGTCASSTNTPRDTVVIPESLPVATVTESAADQGRRLEDIIHAAALKIPGLTRALKELEIRTAFGDSSLNGVDHMISVGSTHILLQDKWKETTTQQEVSQFITCAERIQARLPGMDSKAVHNKVYLIWVSKKEPTANSAKMLRERNVSLVCCGVSLEALARCAILQICECIPISPITPLLSIESSEKPVPMGPSRHEVPTAPSLATLIPVLSFDDTAEGKHEIDVLKQFITSIKHGVLQRAENAMHQDGIPDVFTLWQSSMPRSLESWWNGTLTKVDFNAYLKTVKNICWPSPRKQQPFRHLCYYVKVRKLSMDFLSVAQEYETRRKGLLAKKSIWAKALPVFKAEAEPITDAEFRGAVKYTSDYKQIQPKGYTTDHLERAFYTHQCTA</sequence>
<protein>
    <submittedName>
        <fullName evidence="1">Uncharacterized protein</fullName>
    </submittedName>
</protein>
<dbReference type="EMBL" id="MN740779">
    <property type="protein sequence ID" value="QHU11142.1"/>
    <property type="molecule type" value="Genomic_DNA"/>
</dbReference>